<dbReference type="InterPro" id="IPR036390">
    <property type="entry name" value="WH_DNA-bd_sf"/>
</dbReference>
<sequence length="151" mass="17509">MFSMNVKKILQDNDITPTLQRIVILNYLMSSSKHPTADQIFNDINQDQNVTISKATVYNTLNYFIEKNLVIKVMTSKCTQPHYDYFLKPHFHLICSKCGKIIDANYDNFNNDLNHMVLEAQKNEFKVSNESINLYGVCKTCLENDEEDSDN</sequence>
<feature type="binding site" evidence="7">
    <location>
        <position position="141"/>
    </location>
    <ligand>
        <name>Zn(2+)</name>
        <dbReference type="ChEBI" id="CHEBI:29105"/>
    </ligand>
</feature>
<evidence type="ECO:0000256" key="6">
    <source>
        <dbReference type="ARBA" id="ARBA00023163"/>
    </source>
</evidence>
<name>A0A0R1ZJ72_9LACO</name>
<dbReference type="GO" id="GO:0003700">
    <property type="term" value="F:DNA-binding transcription factor activity"/>
    <property type="evidence" value="ECO:0007669"/>
    <property type="project" value="InterPro"/>
</dbReference>
<feature type="binding site" evidence="7">
    <location>
        <position position="98"/>
    </location>
    <ligand>
        <name>Zn(2+)</name>
        <dbReference type="ChEBI" id="CHEBI:29105"/>
    </ligand>
</feature>
<keyword evidence="5" id="KW-0238">DNA-binding</keyword>
<dbReference type="Pfam" id="PF01475">
    <property type="entry name" value="FUR"/>
    <property type="match status" value="1"/>
</dbReference>
<dbReference type="AlphaFoldDB" id="A0A0R1ZJ72"/>
<dbReference type="EMBL" id="AYYZ01000029">
    <property type="protein sequence ID" value="KRM51769.1"/>
    <property type="molecule type" value="Genomic_DNA"/>
</dbReference>
<evidence type="ECO:0008006" key="10">
    <source>
        <dbReference type="Google" id="ProtNLM"/>
    </source>
</evidence>
<keyword evidence="9" id="KW-1185">Reference proteome</keyword>
<gene>
    <name evidence="8" type="ORF">FC64_GL000960</name>
</gene>
<evidence type="ECO:0000313" key="9">
    <source>
        <dbReference type="Proteomes" id="UP000051291"/>
    </source>
</evidence>
<keyword evidence="3 7" id="KW-0862">Zinc</keyword>
<dbReference type="InterPro" id="IPR002481">
    <property type="entry name" value="FUR"/>
</dbReference>
<evidence type="ECO:0000256" key="4">
    <source>
        <dbReference type="ARBA" id="ARBA00023015"/>
    </source>
</evidence>
<comment type="caution">
    <text evidence="8">The sequence shown here is derived from an EMBL/GenBank/DDBJ whole genome shotgun (WGS) entry which is preliminary data.</text>
</comment>
<evidence type="ECO:0000256" key="5">
    <source>
        <dbReference type="ARBA" id="ARBA00023125"/>
    </source>
</evidence>
<evidence type="ECO:0000256" key="2">
    <source>
        <dbReference type="ARBA" id="ARBA00022491"/>
    </source>
</evidence>
<feature type="binding site" evidence="7">
    <location>
        <position position="138"/>
    </location>
    <ligand>
        <name>Zn(2+)</name>
        <dbReference type="ChEBI" id="CHEBI:29105"/>
    </ligand>
</feature>
<dbReference type="InterPro" id="IPR043135">
    <property type="entry name" value="Fur_C"/>
</dbReference>
<dbReference type="Gene3D" id="1.10.10.10">
    <property type="entry name" value="Winged helix-like DNA-binding domain superfamily/Winged helix DNA-binding domain"/>
    <property type="match status" value="1"/>
</dbReference>
<organism evidence="8 9">
    <name type="scientific">Ligilactobacillus araffinosus DSM 20653</name>
    <dbReference type="NCBI Taxonomy" id="1423820"/>
    <lineage>
        <taxon>Bacteria</taxon>
        <taxon>Bacillati</taxon>
        <taxon>Bacillota</taxon>
        <taxon>Bacilli</taxon>
        <taxon>Lactobacillales</taxon>
        <taxon>Lactobacillaceae</taxon>
        <taxon>Ligilactobacillus</taxon>
    </lineage>
</organism>
<reference evidence="8 9" key="1">
    <citation type="journal article" date="2015" name="Genome Announc.">
        <title>Expanding the biotechnology potential of lactobacilli through comparative genomics of 213 strains and associated genera.</title>
        <authorList>
            <person name="Sun Z."/>
            <person name="Harris H.M."/>
            <person name="McCann A."/>
            <person name="Guo C."/>
            <person name="Argimon S."/>
            <person name="Zhang W."/>
            <person name="Yang X."/>
            <person name="Jeffery I.B."/>
            <person name="Cooney J.C."/>
            <person name="Kagawa T.F."/>
            <person name="Liu W."/>
            <person name="Song Y."/>
            <person name="Salvetti E."/>
            <person name="Wrobel A."/>
            <person name="Rasinkangas P."/>
            <person name="Parkhill J."/>
            <person name="Rea M.C."/>
            <person name="O'Sullivan O."/>
            <person name="Ritari J."/>
            <person name="Douillard F.P."/>
            <person name="Paul Ross R."/>
            <person name="Yang R."/>
            <person name="Briner A.E."/>
            <person name="Felis G.E."/>
            <person name="de Vos W.M."/>
            <person name="Barrangou R."/>
            <person name="Klaenhammer T.R."/>
            <person name="Caufield P.W."/>
            <person name="Cui Y."/>
            <person name="Zhang H."/>
            <person name="O'Toole P.W."/>
        </authorList>
    </citation>
    <scope>NUCLEOTIDE SEQUENCE [LARGE SCALE GENOMIC DNA]</scope>
    <source>
        <strain evidence="8 9">DSM 20653</strain>
    </source>
</reference>
<dbReference type="GO" id="GO:1900376">
    <property type="term" value="P:regulation of secondary metabolite biosynthetic process"/>
    <property type="evidence" value="ECO:0007669"/>
    <property type="project" value="TreeGrafter"/>
</dbReference>
<keyword evidence="6" id="KW-0804">Transcription</keyword>
<evidence type="ECO:0000313" key="8">
    <source>
        <dbReference type="EMBL" id="KRM51769.1"/>
    </source>
</evidence>
<dbReference type="STRING" id="1423820.FC64_GL000960"/>
<dbReference type="Proteomes" id="UP000051291">
    <property type="component" value="Unassembled WGS sequence"/>
</dbReference>
<dbReference type="SUPFAM" id="SSF46785">
    <property type="entry name" value="Winged helix' DNA-binding domain"/>
    <property type="match status" value="1"/>
</dbReference>
<dbReference type="PANTHER" id="PTHR33202">
    <property type="entry name" value="ZINC UPTAKE REGULATION PROTEIN"/>
    <property type="match status" value="1"/>
</dbReference>
<evidence type="ECO:0000256" key="3">
    <source>
        <dbReference type="ARBA" id="ARBA00022833"/>
    </source>
</evidence>
<feature type="binding site" evidence="7">
    <location>
        <position position="95"/>
    </location>
    <ligand>
        <name>Zn(2+)</name>
        <dbReference type="ChEBI" id="CHEBI:29105"/>
    </ligand>
</feature>
<dbReference type="Gene3D" id="3.30.1490.190">
    <property type="match status" value="1"/>
</dbReference>
<keyword evidence="7" id="KW-0479">Metal-binding</keyword>
<evidence type="ECO:0000256" key="7">
    <source>
        <dbReference type="PIRSR" id="PIRSR602481-1"/>
    </source>
</evidence>
<dbReference type="CDD" id="cd07153">
    <property type="entry name" value="Fur_like"/>
    <property type="match status" value="1"/>
</dbReference>
<dbReference type="GO" id="GO:0045892">
    <property type="term" value="P:negative regulation of DNA-templated transcription"/>
    <property type="evidence" value="ECO:0007669"/>
    <property type="project" value="TreeGrafter"/>
</dbReference>
<protein>
    <recommendedName>
        <fullName evidence="10">Ferric uptake regulation protein</fullName>
    </recommendedName>
</protein>
<evidence type="ECO:0000256" key="1">
    <source>
        <dbReference type="ARBA" id="ARBA00007957"/>
    </source>
</evidence>
<dbReference type="InterPro" id="IPR036388">
    <property type="entry name" value="WH-like_DNA-bd_sf"/>
</dbReference>
<dbReference type="PATRIC" id="fig|1423820.4.peg.984"/>
<keyword evidence="4" id="KW-0805">Transcription regulation</keyword>
<dbReference type="GO" id="GO:0000976">
    <property type="term" value="F:transcription cis-regulatory region binding"/>
    <property type="evidence" value="ECO:0007669"/>
    <property type="project" value="TreeGrafter"/>
</dbReference>
<dbReference type="GO" id="GO:0008270">
    <property type="term" value="F:zinc ion binding"/>
    <property type="evidence" value="ECO:0007669"/>
    <property type="project" value="TreeGrafter"/>
</dbReference>
<dbReference type="PANTHER" id="PTHR33202:SF8">
    <property type="entry name" value="PEROXIDE-RESPONSIVE REPRESSOR PERR"/>
    <property type="match status" value="1"/>
</dbReference>
<keyword evidence="2" id="KW-0678">Repressor</keyword>
<comment type="similarity">
    <text evidence="1">Belongs to the Fur family.</text>
</comment>
<comment type="cofactor">
    <cofactor evidence="7">
        <name>Zn(2+)</name>
        <dbReference type="ChEBI" id="CHEBI:29105"/>
    </cofactor>
    <text evidence="7">Binds 1 zinc ion per subunit.</text>
</comment>
<proteinExistence type="inferred from homology"/>
<accession>A0A0R1ZJ72</accession>